<evidence type="ECO:0000313" key="7">
    <source>
        <dbReference type="Proteomes" id="UP000824044"/>
    </source>
</evidence>
<dbReference type="AlphaFoldDB" id="A0A9D2DW68"/>
<sequence>MSFKYDAVVIGAGNGGLTAAVRLAQGGAKTLLVEKHNLPGGFATSFRRGRFEFEASLHELNDFGTADNAGDVRQLFDSLGVTDKIEWFFIPDAYRVICKSEGLDATMPFGVKAFIERMEQYVPGSRKSTEKFFALAEEVRLAQAYSNSVNGKTDSKYMVKNYGNFVRCGSYSVNEVLRTLKMPQKAQDILSAYWCYLGAHLEDMSFAHYASMVNRYILRGAVSPKSRSHEISLAMIERFLELGGEVHMNTEAVRILTGKDGVEGVMLADGTAIETRHVVANCSPHLVYGKMMDDVPERIIRATNARKLSGRGFTLFLGLDATAEEMGVQNHNYFLYDTSDSVRQYHLMETIEDNDVQATVCLNRAQPDCSPEGTCMMYFTTLFMQREDGTDAWSEVTPENYVKTKNKVADRMIERFEHDTGARIRDHIEEIAIATPMTYARYCGHPQGTIYGYESQYWDGLMPRLQMMSEDYANGVRGLRFAGGYAMRLSGYSSAYHAGDISGRQTLGDLKREG</sequence>
<proteinExistence type="predicted"/>
<keyword evidence="5" id="KW-0520">NAD</keyword>
<evidence type="ECO:0000313" key="6">
    <source>
        <dbReference type="EMBL" id="HIZ24367.1"/>
    </source>
</evidence>
<evidence type="ECO:0000256" key="5">
    <source>
        <dbReference type="ARBA" id="ARBA00023027"/>
    </source>
</evidence>
<dbReference type="Gene3D" id="3.50.50.60">
    <property type="entry name" value="FAD/NAD(P)-binding domain"/>
    <property type="match status" value="2"/>
</dbReference>
<keyword evidence="3" id="KW-0274">FAD</keyword>
<protein>
    <submittedName>
        <fullName evidence="6">NAD(P)/FAD-dependent oxidoreductase</fullName>
    </submittedName>
</protein>
<dbReference type="SUPFAM" id="SSF51905">
    <property type="entry name" value="FAD/NAD(P)-binding domain"/>
    <property type="match status" value="1"/>
</dbReference>
<dbReference type="PANTHER" id="PTHR46091:SF3">
    <property type="entry name" value="AMINE OXIDASE DOMAIN-CONTAINING PROTEIN"/>
    <property type="match status" value="1"/>
</dbReference>
<keyword evidence="1" id="KW-0285">Flavoprotein</keyword>
<dbReference type="EMBL" id="DXBS01000054">
    <property type="protein sequence ID" value="HIZ24367.1"/>
    <property type="molecule type" value="Genomic_DNA"/>
</dbReference>
<evidence type="ECO:0000256" key="4">
    <source>
        <dbReference type="ARBA" id="ARBA00022857"/>
    </source>
</evidence>
<keyword evidence="2" id="KW-0732">Signal</keyword>
<evidence type="ECO:0000256" key="2">
    <source>
        <dbReference type="ARBA" id="ARBA00022729"/>
    </source>
</evidence>
<name>A0A9D2DW68_9FIRM</name>
<accession>A0A9D2DW68</accession>
<dbReference type="InterPro" id="IPR052206">
    <property type="entry name" value="Retinol_saturase"/>
</dbReference>
<organism evidence="6 7">
    <name type="scientific">Candidatus Gallimonas intestinigallinarum</name>
    <dbReference type="NCBI Taxonomy" id="2838604"/>
    <lineage>
        <taxon>Bacteria</taxon>
        <taxon>Bacillati</taxon>
        <taxon>Bacillota</taxon>
        <taxon>Clostridia</taxon>
        <taxon>Candidatus Gallimonas</taxon>
    </lineage>
</organism>
<evidence type="ECO:0000256" key="1">
    <source>
        <dbReference type="ARBA" id="ARBA00022630"/>
    </source>
</evidence>
<reference evidence="6" key="2">
    <citation type="submission" date="2021-04" db="EMBL/GenBank/DDBJ databases">
        <authorList>
            <person name="Gilroy R."/>
        </authorList>
    </citation>
    <scope>NUCLEOTIDE SEQUENCE</scope>
    <source>
        <strain evidence="6">CHK33-5263</strain>
    </source>
</reference>
<dbReference type="InterPro" id="IPR036188">
    <property type="entry name" value="FAD/NAD-bd_sf"/>
</dbReference>
<dbReference type="PANTHER" id="PTHR46091">
    <property type="entry name" value="BLR7054 PROTEIN"/>
    <property type="match status" value="1"/>
</dbReference>
<gene>
    <name evidence="6" type="ORF">H9812_02685</name>
</gene>
<keyword evidence="4" id="KW-0521">NADP</keyword>
<reference evidence="6" key="1">
    <citation type="journal article" date="2021" name="PeerJ">
        <title>Extensive microbial diversity within the chicken gut microbiome revealed by metagenomics and culture.</title>
        <authorList>
            <person name="Gilroy R."/>
            <person name="Ravi A."/>
            <person name="Getino M."/>
            <person name="Pursley I."/>
            <person name="Horton D.L."/>
            <person name="Alikhan N.F."/>
            <person name="Baker D."/>
            <person name="Gharbi K."/>
            <person name="Hall N."/>
            <person name="Watson M."/>
            <person name="Adriaenssens E.M."/>
            <person name="Foster-Nyarko E."/>
            <person name="Jarju S."/>
            <person name="Secka A."/>
            <person name="Antonio M."/>
            <person name="Oren A."/>
            <person name="Chaudhuri R.R."/>
            <person name="La Ragione R."/>
            <person name="Hildebrand F."/>
            <person name="Pallen M.J."/>
        </authorList>
    </citation>
    <scope>NUCLEOTIDE SEQUENCE</scope>
    <source>
        <strain evidence="6">CHK33-5263</strain>
    </source>
</reference>
<dbReference type="Proteomes" id="UP000824044">
    <property type="component" value="Unassembled WGS sequence"/>
</dbReference>
<evidence type="ECO:0000256" key="3">
    <source>
        <dbReference type="ARBA" id="ARBA00022827"/>
    </source>
</evidence>
<comment type="caution">
    <text evidence="6">The sequence shown here is derived from an EMBL/GenBank/DDBJ whole genome shotgun (WGS) entry which is preliminary data.</text>
</comment>
<dbReference type="Pfam" id="PF13450">
    <property type="entry name" value="NAD_binding_8"/>
    <property type="match status" value="1"/>
</dbReference>